<evidence type="ECO:0000256" key="1">
    <source>
        <dbReference type="SAM" id="Coils"/>
    </source>
</evidence>
<keyword evidence="1" id="KW-0175">Coiled coil</keyword>
<proteinExistence type="predicted"/>
<reference evidence="3 4" key="1">
    <citation type="submission" date="2017-12" db="EMBL/GenBank/DDBJ databases">
        <title>Integrating genomic resources of turbot (Scophthalmus maximus) in depth evaluation of genetic and physical mapping variation across individuals.</title>
        <authorList>
            <person name="Martinez P."/>
        </authorList>
    </citation>
    <scope>NUCLEOTIDE SEQUENCE [LARGE SCALE GENOMIC DNA]</scope>
</reference>
<dbReference type="EMBL" id="CP026261">
    <property type="protein sequence ID" value="AWP18724.1"/>
    <property type="molecule type" value="Genomic_DNA"/>
</dbReference>
<evidence type="ECO:0000313" key="4">
    <source>
        <dbReference type="Proteomes" id="UP000246464"/>
    </source>
</evidence>
<dbReference type="AlphaFoldDB" id="A0A2U9CQ05"/>
<gene>
    <name evidence="3" type="ORF">SMAX5B_020711</name>
</gene>
<organism evidence="3 4">
    <name type="scientific">Scophthalmus maximus</name>
    <name type="common">Turbot</name>
    <name type="synonym">Psetta maxima</name>
    <dbReference type="NCBI Taxonomy" id="52904"/>
    <lineage>
        <taxon>Eukaryota</taxon>
        <taxon>Metazoa</taxon>
        <taxon>Chordata</taxon>
        <taxon>Craniata</taxon>
        <taxon>Vertebrata</taxon>
        <taxon>Euteleostomi</taxon>
        <taxon>Actinopterygii</taxon>
        <taxon>Neopterygii</taxon>
        <taxon>Teleostei</taxon>
        <taxon>Neoteleostei</taxon>
        <taxon>Acanthomorphata</taxon>
        <taxon>Carangaria</taxon>
        <taxon>Pleuronectiformes</taxon>
        <taxon>Pleuronectoidei</taxon>
        <taxon>Scophthalmidae</taxon>
        <taxon>Scophthalmus</taxon>
    </lineage>
</organism>
<accession>A0A2U9CQ05</accession>
<name>A0A2U9CQ05_SCOMX</name>
<evidence type="ECO:0000256" key="2">
    <source>
        <dbReference type="SAM" id="MobiDB-lite"/>
    </source>
</evidence>
<dbReference type="Proteomes" id="UP000246464">
    <property type="component" value="Chromosome 19"/>
</dbReference>
<feature type="region of interest" description="Disordered" evidence="2">
    <location>
        <begin position="263"/>
        <end position="325"/>
    </location>
</feature>
<sequence length="325" mass="38557">MLRFGTNRTIPVGPSTLNTNFCKPQDKLLHHLPFVFSANIERTNNSRAESSGQMHNGDPAQRYGRTPSNIFKSQCQALQTCKRENQQLAAKNSALRKELASLRSKWEEERESQINEKTYSLSIVKEHIGHMVQDLEDSKALVRESGTQLRHSALMRREKRDEIPSLKSSVQEQEAEAQTVKSRILQRKTECQNKITTLEESLTLEQEASRHRMEELQKHLRDTEEKFLTKQQYSRNIVTRMEEEIKLLTLKNQELQEFAFMSDKDKARMKKEEKKAKKEAEEKEKKKWKEKKEQEKTERVEREKEEKRERKEMKKREKDEKKRNK</sequence>
<evidence type="ECO:0000313" key="3">
    <source>
        <dbReference type="EMBL" id="AWP18724.1"/>
    </source>
</evidence>
<protein>
    <submittedName>
        <fullName evidence="3">Uncharacterized protein</fullName>
    </submittedName>
</protein>
<keyword evidence="4" id="KW-1185">Reference proteome</keyword>
<feature type="coiled-coil region" evidence="1">
    <location>
        <begin position="78"/>
        <end position="116"/>
    </location>
</feature>